<dbReference type="InterPro" id="IPR020864">
    <property type="entry name" value="MACPF"/>
</dbReference>
<accession>A0A0C9YHP1</accession>
<dbReference type="AlphaFoldDB" id="A0A0C9YHP1"/>
<name>A0A0C9YHP1_9AGAM</name>
<dbReference type="STRING" id="765257.A0A0C9YHP1"/>
<feature type="domain" description="MACPF" evidence="1">
    <location>
        <begin position="1"/>
        <end position="320"/>
    </location>
</feature>
<protein>
    <recommendedName>
        <fullName evidence="1">MACPF domain-containing protein</fullName>
    </recommendedName>
</protein>
<keyword evidence="3" id="KW-1185">Reference proteome</keyword>
<evidence type="ECO:0000259" key="1">
    <source>
        <dbReference type="PROSITE" id="PS51412"/>
    </source>
</evidence>
<evidence type="ECO:0000313" key="2">
    <source>
        <dbReference type="EMBL" id="KIK13369.1"/>
    </source>
</evidence>
<dbReference type="Proteomes" id="UP000054018">
    <property type="component" value="Unassembled WGS sequence"/>
</dbReference>
<dbReference type="PROSITE" id="PS51412">
    <property type="entry name" value="MACPF_2"/>
    <property type="match status" value="1"/>
</dbReference>
<gene>
    <name evidence="2" type="ORF">PISMIDRAFT_688670</name>
</gene>
<organism evidence="2 3">
    <name type="scientific">Pisolithus microcarpus 441</name>
    <dbReference type="NCBI Taxonomy" id="765257"/>
    <lineage>
        <taxon>Eukaryota</taxon>
        <taxon>Fungi</taxon>
        <taxon>Dikarya</taxon>
        <taxon>Basidiomycota</taxon>
        <taxon>Agaricomycotina</taxon>
        <taxon>Agaricomycetes</taxon>
        <taxon>Agaricomycetidae</taxon>
        <taxon>Boletales</taxon>
        <taxon>Sclerodermatineae</taxon>
        <taxon>Pisolithaceae</taxon>
        <taxon>Pisolithus</taxon>
    </lineage>
</organism>
<dbReference type="EMBL" id="KN834000">
    <property type="protein sequence ID" value="KIK13369.1"/>
    <property type="molecule type" value="Genomic_DNA"/>
</dbReference>
<reference evidence="2 3" key="1">
    <citation type="submission" date="2014-04" db="EMBL/GenBank/DDBJ databases">
        <authorList>
            <consortium name="DOE Joint Genome Institute"/>
            <person name="Kuo A."/>
            <person name="Kohler A."/>
            <person name="Costa M.D."/>
            <person name="Nagy L.G."/>
            <person name="Floudas D."/>
            <person name="Copeland A."/>
            <person name="Barry K.W."/>
            <person name="Cichocki N."/>
            <person name="Veneault-Fourrey C."/>
            <person name="LaButti K."/>
            <person name="Lindquist E.A."/>
            <person name="Lipzen A."/>
            <person name="Lundell T."/>
            <person name="Morin E."/>
            <person name="Murat C."/>
            <person name="Sun H."/>
            <person name="Tunlid A."/>
            <person name="Henrissat B."/>
            <person name="Grigoriev I.V."/>
            <person name="Hibbett D.S."/>
            <person name="Martin F."/>
            <person name="Nordberg H.P."/>
            <person name="Cantor M.N."/>
            <person name="Hua S.X."/>
        </authorList>
    </citation>
    <scope>NUCLEOTIDE SEQUENCE [LARGE SCALE GENOMIC DNA]</scope>
    <source>
        <strain evidence="2 3">441</strain>
    </source>
</reference>
<dbReference type="Pfam" id="PF01823">
    <property type="entry name" value="MACPF"/>
    <property type="match status" value="1"/>
</dbReference>
<dbReference type="OrthoDB" id="4250793at2759"/>
<evidence type="ECO:0000313" key="3">
    <source>
        <dbReference type="Proteomes" id="UP000054018"/>
    </source>
</evidence>
<dbReference type="HOGENOM" id="CLU_046019_0_0_1"/>
<proteinExistence type="predicted"/>
<sequence length="468" mass="52401">MDLPAVDRIGYALNLSDITPFDIGAVDNYVIYARRLLSVDLKNVRDITIDGVTYSVPRDISVTNDNNVVTGEYITFADGRDAASAFSADATYPLRYFAVSGTTSGTYAARKSFLDHHQYAFFSYSEGSYSARLRDYANSLVESPLVTALDGIPKPFDGSNATTVKKYQDFFRDYGSHIIHNVNYGARYPLKVWASNETPAVNSMFNTDVKAKFNGIPSGGTYDASVMAQDQYKKFNEYFQYLVTVSGGGDRSKLANTDGTYDDYQKWIKTIKDSRPGLLSFQVIEVWTLMKLANSDVLKSYADPLYNAFMWIVGHPDVYKTAVSLDIQSDWAEFNLLTPSAVIMPDPQSPYPAQNTVASDTRVQWGREYSHNYQRHTLRFFVLNDGSPIDFSTSHGSLAGLNSGGKAIVTVEANNYENEVITGYTISTRWFYKAPVSRTPVSTLSETYKGTKPHYKWTEVLEHYLSVK</sequence>
<reference evidence="3" key="2">
    <citation type="submission" date="2015-01" db="EMBL/GenBank/DDBJ databases">
        <title>Evolutionary Origins and Diversification of the Mycorrhizal Mutualists.</title>
        <authorList>
            <consortium name="DOE Joint Genome Institute"/>
            <consortium name="Mycorrhizal Genomics Consortium"/>
            <person name="Kohler A."/>
            <person name="Kuo A."/>
            <person name="Nagy L.G."/>
            <person name="Floudas D."/>
            <person name="Copeland A."/>
            <person name="Barry K.W."/>
            <person name="Cichocki N."/>
            <person name="Veneault-Fourrey C."/>
            <person name="LaButti K."/>
            <person name="Lindquist E.A."/>
            <person name="Lipzen A."/>
            <person name="Lundell T."/>
            <person name="Morin E."/>
            <person name="Murat C."/>
            <person name="Riley R."/>
            <person name="Ohm R."/>
            <person name="Sun H."/>
            <person name="Tunlid A."/>
            <person name="Henrissat B."/>
            <person name="Grigoriev I.V."/>
            <person name="Hibbett D.S."/>
            <person name="Martin F."/>
        </authorList>
    </citation>
    <scope>NUCLEOTIDE SEQUENCE [LARGE SCALE GENOMIC DNA]</scope>
    <source>
        <strain evidence="3">441</strain>
    </source>
</reference>